<proteinExistence type="inferred from homology"/>
<keyword evidence="12" id="KW-1185">Reference proteome</keyword>
<evidence type="ECO:0000313" key="11">
    <source>
        <dbReference type="EMBL" id="MCR1899487.1"/>
    </source>
</evidence>
<evidence type="ECO:0000256" key="8">
    <source>
        <dbReference type="SAM" id="SignalP"/>
    </source>
</evidence>
<dbReference type="InterPro" id="IPR038501">
    <property type="entry name" value="Spore_GerAC_C_sf"/>
</dbReference>
<evidence type="ECO:0000256" key="2">
    <source>
        <dbReference type="ARBA" id="ARBA00007886"/>
    </source>
</evidence>
<dbReference type="GO" id="GO:0016020">
    <property type="term" value="C:membrane"/>
    <property type="evidence" value="ECO:0007669"/>
    <property type="project" value="UniProtKB-SubCell"/>
</dbReference>
<dbReference type="Proteomes" id="UP001205748">
    <property type="component" value="Unassembled WGS sequence"/>
</dbReference>
<accession>A0AAE3HF95</accession>
<protein>
    <submittedName>
        <fullName evidence="11">Ger(X)C family spore germination protein</fullName>
    </submittedName>
</protein>
<keyword evidence="3" id="KW-0309">Germination</keyword>
<dbReference type="NCBIfam" id="TIGR02887">
    <property type="entry name" value="spore_ger_x_C"/>
    <property type="match status" value="1"/>
</dbReference>
<comment type="caution">
    <text evidence="11">The sequence shown here is derived from an EMBL/GenBank/DDBJ whole genome shotgun (WGS) entry which is preliminary data.</text>
</comment>
<evidence type="ECO:0000256" key="1">
    <source>
        <dbReference type="ARBA" id="ARBA00004635"/>
    </source>
</evidence>
<comment type="similarity">
    <text evidence="2">Belongs to the GerABKC lipoprotein family.</text>
</comment>
<keyword evidence="7" id="KW-0449">Lipoprotein</keyword>
<dbReference type="RefSeq" id="WP_257531911.1">
    <property type="nucleotide sequence ID" value="NZ_JANKAS010000010.1"/>
</dbReference>
<dbReference type="PANTHER" id="PTHR35789">
    <property type="entry name" value="SPORE GERMINATION PROTEIN B3"/>
    <property type="match status" value="1"/>
</dbReference>
<name>A0AAE3HF95_9FIRM</name>
<evidence type="ECO:0000256" key="4">
    <source>
        <dbReference type="ARBA" id="ARBA00022729"/>
    </source>
</evidence>
<evidence type="ECO:0000259" key="9">
    <source>
        <dbReference type="Pfam" id="PF05504"/>
    </source>
</evidence>
<dbReference type="Gene3D" id="3.30.300.210">
    <property type="entry name" value="Nutrient germinant receptor protein C, domain 3"/>
    <property type="match status" value="1"/>
</dbReference>
<comment type="subcellular location">
    <subcellularLocation>
        <location evidence="1">Membrane</location>
        <topology evidence="1">Lipid-anchor</topology>
    </subcellularLocation>
</comment>
<dbReference type="InterPro" id="IPR008844">
    <property type="entry name" value="Spore_GerAC-like"/>
</dbReference>
<reference evidence="11" key="1">
    <citation type="submission" date="2022-07" db="EMBL/GenBank/DDBJ databases">
        <title>Enhanced cultured diversity of the mouse gut microbiota enables custom-made synthetic communities.</title>
        <authorList>
            <person name="Afrizal A."/>
        </authorList>
    </citation>
    <scope>NUCLEOTIDE SEQUENCE</scope>
    <source>
        <strain evidence="11">DSM 28593</strain>
    </source>
</reference>
<evidence type="ECO:0000256" key="3">
    <source>
        <dbReference type="ARBA" id="ARBA00022544"/>
    </source>
</evidence>
<evidence type="ECO:0000256" key="6">
    <source>
        <dbReference type="ARBA" id="ARBA00023139"/>
    </source>
</evidence>
<feature type="signal peptide" evidence="8">
    <location>
        <begin position="1"/>
        <end position="23"/>
    </location>
</feature>
<dbReference type="Pfam" id="PF05504">
    <property type="entry name" value="Spore_GerAC"/>
    <property type="match status" value="1"/>
</dbReference>
<evidence type="ECO:0000256" key="7">
    <source>
        <dbReference type="ARBA" id="ARBA00023288"/>
    </source>
</evidence>
<dbReference type="InterPro" id="IPR046953">
    <property type="entry name" value="Spore_GerAC-like_C"/>
</dbReference>
<evidence type="ECO:0000313" key="12">
    <source>
        <dbReference type="Proteomes" id="UP001205748"/>
    </source>
</evidence>
<dbReference type="InterPro" id="IPR057336">
    <property type="entry name" value="GerAC_N"/>
</dbReference>
<keyword evidence="5" id="KW-0472">Membrane</keyword>
<dbReference type="EMBL" id="JANKAS010000010">
    <property type="protein sequence ID" value="MCR1899487.1"/>
    <property type="molecule type" value="Genomic_DNA"/>
</dbReference>
<dbReference type="PANTHER" id="PTHR35789:SF1">
    <property type="entry name" value="SPORE GERMINATION PROTEIN B3"/>
    <property type="match status" value="1"/>
</dbReference>
<dbReference type="GO" id="GO:0009847">
    <property type="term" value="P:spore germination"/>
    <property type="evidence" value="ECO:0007669"/>
    <property type="project" value="InterPro"/>
</dbReference>
<keyword evidence="6" id="KW-0564">Palmitate</keyword>
<feature type="domain" description="Spore germination protein N-terminal" evidence="10">
    <location>
        <begin position="22"/>
        <end position="211"/>
    </location>
</feature>
<sequence length="386" mass="44131">MAKKILMLLLVCLLLLNTGCWDKQDIEERALVLGIAFDKPPEEELARQRENASEPEHFSPRYSITYIHPLASTVVGKGAGEDTFSSMTITTRSPKEAEREMNTRIDLQLFFGHTDLILFGEDVLKNEEYMKEMMDYLHRNQNINWDAKVAVVQGRAKDVFEMKPTGANLLVPYVVGIMENRRVSSKVSHVTLTQMLTELGQRGTVVLPKINLGKDEVKVEGAAIIQNFKFRGYFTGQEARSLMFLKGTLQGGGIVTKYEDTLISYTIVNSKLEKKLKTTEDGLQMIFKLRTEGQLDEGTYNLDLMDDKLIKTMEKSVAEEITKDAMETIKKLQREYKADVIRVGSYIQKFHPKIWKQVEKDWEEVFSSMDIQVQTDARIRRVGVVE</sequence>
<feature type="domain" description="Spore germination GerAC-like C-terminal" evidence="9">
    <location>
        <begin position="220"/>
        <end position="383"/>
    </location>
</feature>
<feature type="chain" id="PRO_5042212788" evidence="8">
    <location>
        <begin position="24"/>
        <end position="386"/>
    </location>
</feature>
<dbReference type="Pfam" id="PF25198">
    <property type="entry name" value="Spore_GerAC_N"/>
    <property type="match status" value="1"/>
</dbReference>
<evidence type="ECO:0000256" key="5">
    <source>
        <dbReference type="ARBA" id="ARBA00023136"/>
    </source>
</evidence>
<organism evidence="11 12">
    <name type="scientific">Irregularibacter muris</name>
    <dbReference type="NCBI Taxonomy" id="1796619"/>
    <lineage>
        <taxon>Bacteria</taxon>
        <taxon>Bacillati</taxon>
        <taxon>Bacillota</taxon>
        <taxon>Clostridia</taxon>
        <taxon>Eubacteriales</taxon>
        <taxon>Eubacteriaceae</taxon>
        <taxon>Irregularibacter</taxon>
    </lineage>
</organism>
<keyword evidence="4 8" id="KW-0732">Signal</keyword>
<dbReference type="AlphaFoldDB" id="A0AAE3HF95"/>
<gene>
    <name evidence="11" type="ORF">NSA47_10870</name>
</gene>
<evidence type="ECO:0000259" key="10">
    <source>
        <dbReference type="Pfam" id="PF25198"/>
    </source>
</evidence>